<gene>
    <name evidence="1" type="ORF">LCGC14_2041480</name>
</gene>
<proteinExistence type="predicted"/>
<protein>
    <submittedName>
        <fullName evidence="1">Uncharacterized protein</fullName>
    </submittedName>
</protein>
<organism evidence="1">
    <name type="scientific">marine sediment metagenome</name>
    <dbReference type="NCBI Taxonomy" id="412755"/>
    <lineage>
        <taxon>unclassified sequences</taxon>
        <taxon>metagenomes</taxon>
        <taxon>ecological metagenomes</taxon>
    </lineage>
</organism>
<accession>A0A0F9ES18</accession>
<comment type="caution">
    <text evidence="1">The sequence shown here is derived from an EMBL/GenBank/DDBJ whole genome shotgun (WGS) entry which is preliminary data.</text>
</comment>
<reference evidence="1" key="1">
    <citation type="journal article" date="2015" name="Nature">
        <title>Complex archaea that bridge the gap between prokaryotes and eukaryotes.</title>
        <authorList>
            <person name="Spang A."/>
            <person name="Saw J.H."/>
            <person name="Jorgensen S.L."/>
            <person name="Zaremba-Niedzwiedzka K."/>
            <person name="Martijn J."/>
            <person name="Lind A.E."/>
            <person name="van Eijk R."/>
            <person name="Schleper C."/>
            <person name="Guy L."/>
            <person name="Ettema T.J."/>
        </authorList>
    </citation>
    <scope>NUCLEOTIDE SEQUENCE</scope>
</reference>
<evidence type="ECO:0000313" key="1">
    <source>
        <dbReference type="EMBL" id="KKL76779.1"/>
    </source>
</evidence>
<name>A0A0F9ES18_9ZZZZ</name>
<sequence>MSGVVCGEAGSPTHTVTGGPFYVAAANAIASITFSTAIAAGGVANDAAVSFTSNSVAEIRAWDLTAELETIDDTVKGDTHRTFKGGLAKWNGTATAWLDYLDTQQAALIDAIATGSPDGTIAGLMFQISSGKTWYGGAELSNFSTDSPEGTALVPVSFDFQGSGQVLPDWT</sequence>
<dbReference type="EMBL" id="LAZR01023946">
    <property type="protein sequence ID" value="KKL76779.1"/>
    <property type="molecule type" value="Genomic_DNA"/>
</dbReference>
<dbReference type="AlphaFoldDB" id="A0A0F9ES18"/>